<dbReference type="Proteomes" id="UP000516260">
    <property type="component" value="Chromosome 20"/>
</dbReference>
<comment type="caution">
    <text evidence="1">The sequence shown here is derived from an EMBL/GenBank/DDBJ whole genome shotgun (WGS) entry which is preliminary data.</text>
</comment>
<keyword evidence="2" id="KW-1185">Reference proteome</keyword>
<evidence type="ECO:0000313" key="1">
    <source>
        <dbReference type="EMBL" id="TNM92994.1"/>
    </source>
</evidence>
<dbReference type="InterPro" id="IPR025956">
    <property type="entry name" value="DYNC1I1/DYNC1I2"/>
</dbReference>
<gene>
    <name evidence="1" type="ORF">fugu_018396</name>
</gene>
<name>A0A4Z2BL01_9TELE</name>
<proteinExistence type="predicted"/>
<sequence length="116" mass="13002">MCVSPLRSGFSQYQSHAQSSRTLQWDTDPSVLQLQADSELGRRMQRLGASKITQVDFLPREMVSYSKETQTPLNAHLGARTHQTVAFTNRFFHISARLHTVDPLGCGELTGSSQHE</sequence>
<protein>
    <submittedName>
        <fullName evidence="1">Uncharacterized protein</fullName>
    </submittedName>
</protein>
<dbReference type="Pfam" id="PF11540">
    <property type="entry name" value="Dynein_IC2"/>
    <property type="match status" value="1"/>
</dbReference>
<dbReference type="EMBL" id="SWLE01000013">
    <property type="protein sequence ID" value="TNM92994.1"/>
    <property type="molecule type" value="Genomic_DNA"/>
</dbReference>
<accession>A0A4Z2BL01</accession>
<evidence type="ECO:0000313" key="2">
    <source>
        <dbReference type="Proteomes" id="UP000516260"/>
    </source>
</evidence>
<dbReference type="GO" id="GO:0007018">
    <property type="term" value="P:microtubule-based movement"/>
    <property type="evidence" value="ECO:0007669"/>
    <property type="project" value="InterPro"/>
</dbReference>
<dbReference type="GO" id="GO:0005868">
    <property type="term" value="C:cytoplasmic dynein complex"/>
    <property type="evidence" value="ECO:0007669"/>
    <property type="project" value="InterPro"/>
</dbReference>
<organism evidence="1 2">
    <name type="scientific">Takifugu bimaculatus</name>
    <dbReference type="NCBI Taxonomy" id="433685"/>
    <lineage>
        <taxon>Eukaryota</taxon>
        <taxon>Metazoa</taxon>
        <taxon>Chordata</taxon>
        <taxon>Craniata</taxon>
        <taxon>Vertebrata</taxon>
        <taxon>Euteleostomi</taxon>
        <taxon>Actinopterygii</taxon>
        <taxon>Neopterygii</taxon>
        <taxon>Teleostei</taxon>
        <taxon>Neoteleostei</taxon>
        <taxon>Acanthomorphata</taxon>
        <taxon>Eupercaria</taxon>
        <taxon>Tetraodontiformes</taxon>
        <taxon>Tetradontoidea</taxon>
        <taxon>Tetraodontidae</taxon>
        <taxon>Takifugu</taxon>
    </lineage>
</organism>
<reference evidence="1 2" key="1">
    <citation type="submission" date="2019-04" db="EMBL/GenBank/DDBJ databases">
        <title>The sequence and de novo assembly of Takifugu bimaculatus genome using PacBio and Hi-C technologies.</title>
        <authorList>
            <person name="Xu P."/>
            <person name="Liu B."/>
            <person name="Zhou Z."/>
        </authorList>
    </citation>
    <scope>NUCLEOTIDE SEQUENCE [LARGE SCALE GENOMIC DNA]</scope>
    <source>
        <strain evidence="1">TB-2018</strain>
        <tissue evidence="1">Muscle</tissue>
    </source>
</reference>
<dbReference type="AlphaFoldDB" id="A0A4Z2BL01"/>